<sequence>MAFSGDGVVLGCDFVMNMAKFVNCRESRVVANKEDGSEMESDNYWIICYAVALQNNKIFEDVRESQKAWALLRP</sequence>
<dbReference type="Proteomes" id="UP000322873">
    <property type="component" value="Unassembled WGS sequence"/>
</dbReference>
<evidence type="ECO:0000313" key="2">
    <source>
        <dbReference type="Proteomes" id="UP000322873"/>
    </source>
</evidence>
<accession>A0A5M9JEG1</accession>
<keyword evidence="2" id="KW-1185">Reference proteome</keyword>
<organism evidence="1 2">
    <name type="scientific">Monilinia fructicola</name>
    <name type="common">Brown rot fungus</name>
    <name type="synonym">Ciboria fructicola</name>
    <dbReference type="NCBI Taxonomy" id="38448"/>
    <lineage>
        <taxon>Eukaryota</taxon>
        <taxon>Fungi</taxon>
        <taxon>Dikarya</taxon>
        <taxon>Ascomycota</taxon>
        <taxon>Pezizomycotina</taxon>
        <taxon>Leotiomycetes</taxon>
        <taxon>Helotiales</taxon>
        <taxon>Sclerotiniaceae</taxon>
        <taxon>Monilinia</taxon>
    </lineage>
</organism>
<evidence type="ECO:0000313" key="1">
    <source>
        <dbReference type="EMBL" id="KAA8567754.1"/>
    </source>
</evidence>
<name>A0A5M9JEG1_MONFR</name>
<proteinExistence type="predicted"/>
<dbReference type="EMBL" id="VICG01000010">
    <property type="protein sequence ID" value="KAA8567754.1"/>
    <property type="molecule type" value="Genomic_DNA"/>
</dbReference>
<reference evidence="1 2" key="1">
    <citation type="submission" date="2019-06" db="EMBL/GenBank/DDBJ databases">
        <title>Genome Sequence of the Brown Rot Fungal Pathogen Monilinia fructicola.</title>
        <authorList>
            <person name="De Miccolis Angelini R.M."/>
            <person name="Landi L."/>
            <person name="Abate D."/>
            <person name="Pollastro S."/>
            <person name="Romanazzi G."/>
            <person name="Faretra F."/>
        </authorList>
    </citation>
    <scope>NUCLEOTIDE SEQUENCE [LARGE SCALE GENOMIC DNA]</scope>
    <source>
        <strain evidence="1 2">Mfrc123</strain>
    </source>
</reference>
<dbReference type="AlphaFoldDB" id="A0A5M9JEG1"/>
<gene>
    <name evidence="1" type="ORF">EYC84_008222</name>
</gene>
<comment type="caution">
    <text evidence="1">The sequence shown here is derived from an EMBL/GenBank/DDBJ whole genome shotgun (WGS) entry which is preliminary data.</text>
</comment>
<protein>
    <submittedName>
        <fullName evidence="1">Uncharacterized protein</fullName>
    </submittedName>
</protein>